<accession>A0A9P5PZU0</accession>
<comment type="caution">
    <text evidence="2">The sequence shown here is derived from an EMBL/GenBank/DDBJ whole genome shotgun (WGS) entry which is preliminary data.</text>
</comment>
<dbReference type="Proteomes" id="UP000772434">
    <property type="component" value="Unassembled WGS sequence"/>
</dbReference>
<evidence type="ECO:0000256" key="1">
    <source>
        <dbReference type="SAM" id="SignalP"/>
    </source>
</evidence>
<reference evidence="2" key="1">
    <citation type="submission" date="2020-11" db="EMBL/GenBank/DDBJ databases">
        <authorList>
            <consortium name="DOE Joint Genome Institute"/>
            <person name="Ahrendt S."/>
            <person name="Riley R."/>
            <person name="Andreopoulos W."/>
            <person name="Labutti K."/>
            <person name="Pangilinan J."/>
            <person name="Ruiz-Duenas F.J."/>
            <person name="Barrasa J.M."/>
            <person name="Sanchez-Garcia M."/>
            <person name="Camarero S."/>
            <person name="Miyauchi S."/>
            <person name="Serrano A."/>
            <person name="Linde D."/>
            <person name="Babiker R."/>
            <person name="Drula E."/>
            <person name="Ayuso-Fernandez I."/>
            <person name="Pacheco R."/>
            <person name="Padilla G."/>
            <person name="Ferreira P."/>
            <person name="Barriuso J."/>
            <person name="Kellner H."/>
            <person name="Castanera R."/>
            <person name="Alfaro M."/>
            <person name="Ramirez L."/>
            <person name="Pisabarro A.G."/>
            <person name="Kuo A."/>
            <person name="Tritt A."/>
            <person name="Lipzen A."/>
            <person name="He G."/>
            <person name="Yan M."/>
            <person name="Ng V."/>
            <person name="Cullen D."/>
            <person name="Martin F."/>
            <person name="Rosso M.-N."/>
            <person name="Henrissat B."/>
            <person name="Hibbett D."/>
            <person name="Martinez A.T."/>
            <person name="Grigoriev I.V."/>
        </authorList>
    </citation>
    <scope>NUCLEOTIDE SEQUENCE</scope>
    <source>
        <strain evidence="2">AH 40177</strain>
    </source>
</reference>
<protein>
    <submittedName>
        <fullName evidence="2">Uncharacterized protein</fullName>
    </submittedName>
</protein>
<name>A0A9P5PZU0_9AGAR</name>
<feature type="chain" id="PRO_5040136827" evidence="1">
    <location>
        <begin position="19"/>
        <end position="173"/>
    </location>
</feature>
<keyword evidence="1" id="KW-0732">Signal</keyword>
<gene>
    <name evidence="2" type="ORF">BDP27DRAFT_1361117</name>
</gene>
<organism evidence="2 3">
    <name type="scientific">Rhodocollybia butyracea</name>
    <dbReference type="NCBI Taxonomy" id="206335"/>
    <lineage>
        <taxon>Eukaryota</taxon>
        <taxon>Fungi</taxon>
        <taxon>Dikarya</taxon>
        <taxon>Basidiomycota</taxon>
        <taxon>Agaricomycotina</taxon>
        <taxon>Agaricomycetes</taxon>
        <taxon>Agaricomycetidae</taxon>
        <taxon>Agaricales</taxon>
        <taxon>Marasmiineae</taxon>
        <taxon>Omphalotaceae</taxon>
        <taxon>Rhodocollybia</taxon>
    </lineage>
</organism>
<feature type="signal peptide" evidence="1">
    <location>
        <begin position="1"/>
        <end position="18"/>
    </location>
</feature>
<dbReference type="EMBL" id="JADNRY010000025">
    <property type="protein sequence ID" value="KAF9072264.1"/>
    <property type="molecule type" value="Genomic_DNA"/>
</dbReference>
<sequence length="173" mass="19622">MRLNTIFVILGFICTICAIPLPASPADSNALKVPADKFPLPLDSTHSPRIHEEDILYITIQFLEVQPEETREEVEKKVKLMVKTAVLKGVDYYDSRDQTKHKLSSFDPYNKITLSTKRKYIVHHAKSPKPAHTQELRFNSPGPLPSSCLIGPDTVILERVGYRWATMWETGGF</sequence>
<dbReference type="AlphaFoldDB" id="A0A9P5PZU0"/>
<evidence type="ECO:0000313" key="2">
    <source>
        <dbReference type="EMBL" id="KAF9072264.1"/>
    </source>
</evidence>
<proteinExistence type="predicted"/>
<evidence type="ECO:0000313" key="3">
    <source>
        <dbReference type="Proteomes" id="UP000772434"/>
    </source>
</evidence>
<keyword evidence="3" id="KW-1185">Reference proteome</keyword>